<dbReference type="CDD" id="cd01650">
    <property type="entry name" value="RT_nLTR_like"/>
    <property type="match status" value="1"/>
</dbReference>
<gene>
    <name evidence="2" type="ORF">Ddye_000874</name>
</gene>
<accession>A0AAD9XN57</accession>
<dbReference type="InterPro" id="IPR036397">
    <property type="entry name" value="RNaseH_sf"/>
</dbReference>
<sequence>MVKNQNRAFIALIPKVGKPKMIKDYRPICLVSFLYKVLSKVLANKLRKIMDSIIGETHMAFVPKYQISDSYVIAEEIINKWKFDKMGGLLVKLDFEKAYDSVDNNFFVFLNGSPTSQFGVEKGLRKLYVVSWGKACKRKDMGGFGIKRMLDKNRAMLMKWTWRFDGSMIGNPGPSGIGRVSRDSNERVLRLFSYYIGILDSNTVESWAIKRAVKLVLSNPNLRSHDIMVSVDGLKVVFDSRIFNSFADSLATMGSSMSEDFEEWEDV</sequence>
<dbReference type="EMBL" id="JANJYI010000001">
    <property type="protein sequence ID" value="KAK2662300.1"/>
    <property type="molecule type" value="Genomic_DNA"/>
</dbReference>
<dbReference type="GO" id="GO:0003676">
    <property type="term" value="F:nucleic acid binding"/>
    <property type="evidence" value="ECO:0007669"/>
    <property type="project" value="InterPro"/>
</dbReference>
<dbReference type="InterPro" id="IPR043502">
    <property type="entry name" value="DNA/RNA_pol_sf"/>
</dbReference>
<organism evidence="2 3">
    <name type="scientific">Dipteronia dyeriana</name>
    <dbReference type="NCBI Taxonomy" id="168575"/>
    <lineage>
        <taxon>Eukaryota</taxon>
        <taxon>Viridiplantae</taxon>
        <taxon>Streptophyta</taxon>
        <taxon>Embryophyta</taxon>
        <taxon>Tracheophyta</taxon>
        <taxon>Spermatophyta</taxon>
        <taxon>Magnoliopsida</taxon>
        <taxon>eudicotyledons</taxon>
        <taxon>Gunneridae</taxon>
        <taxon>Pentapetalae</taxon>
        <taxon>rosids</taxon>
        <taxon>malvids</taxon>
        <taxon>Sapindales</taxon>
        <taxon>Sapindaceae</taxon>
        <taxon>Hippocastanoideae</taxon>
        <taxon>Acereae</taxon>
        <taxon>Dipteronia</taxon>
    </lineage>
</organism>
<dbReference type="Proteomes" id="UP001280121">
    <property type="component" value="Unassembled WGS sequence"/>
</dbReference>
<dbReference type="InterPro" id="IPR012337">
    <property type="entry name" value="RNaseH-like_sf"/>
</dbReference>
<name>A0AAD9XN57_9ROSI</name>
<dbReference type="Gene3D" id="3.30.420.10">
    <property type="entry name" value="Ribonuclease H-like superfamily/Ribonuclease H"/>
    <property type="match status" value="1"/>
</dbReference>
<dbReference type="Pfam" id="PF00078">
    <property type="entry name" value="RVT_1"/>
    <property type="match status" value="1"/>
</dbReference>
<feature type="domain" description="Reverse transcriptase" evidence="1">
    <location>
        <begin position="16"/>
        <end position="103"/>
    </location>
</feature>
<dbReference type="PANTHER" id="PTHR31635:SF196">
    <property type="entry name" value="REVERSE TRANSCRIPTASE DOMAIN-CONTAINING PROTEIN-RELATED"/>
    <property type="match status" value="1"/>
</dbReference>
<protein>
    <recommendedName>
        <fullName evidence="1">Reverse transcriptase domain-containing protein</fullName>
    </recommendedName>
</protein>
<dbReference type="SUPFAM" id="SSF56672">
    <property type="entry name" value="DNA/RNA polymerases"/>
    <property type="match status" value="1"/>
</dbReference>
<evidence type="ECO:0000313" key="3">
    <source>
        <dbReference type="Proteomes" id="UP001280121"/>
    </source>
</evidence>
<comment type="caution">
    <text evidence="2">The sequence shown here is derived from an EMBL/GenBank/DDBJ whole genome shotgun (WGS) entry which is preliminary data.</text>
</comment>
<proteinExistence type="predicted"/>
<evidence type="ECO:0000313" key="2">
    <source>
        <dbReference type="EMBL" id="KAK2662300.1"/>
    </source>
</evidence>
<reference evidence="2" key="1">
    <citation type="journal article" date="2023" name="Plant J.">
        <title>Genome sequences and population genomics provide insights into the demographic history, inbreeding, and mutation load of two 'living fossil' tree species of Dipteronia.</title>
        <authorList>
            <person name="Feng Y."/>
            <person name="Comes H.P."/>
            <person name="Chen J."/>
            <person name="Zhu S."/>
            <person name="Lu R."/>
            <person name="Zhang X."/>
            <person name="Li P."/>
            <person name="Qiu J."/>
            <person name="Olsen K.M."/>
            <person name="Qiu Y."/>
        </authorList>
    </citation>
    <scope>NUCLEOTIDE SEQUENCE</scope>
    <source>
        <strain evidence="2">KIB01</strain>
    </source>
</reference>
<dbReference type="CDD" id="cd06222">
    <property type="entry name" value="RNase_H_like"/>
    <property type="match status" value="1"/>
</dbReference>
<evidence type="ECO:0000259" key="1">
    <source>
        <dbReference type="Pfam" id="PF00078"/>
    </source>
</evidence>
<dbReference type="PANTHER" id="PTHR31635">
    <property type="entry name" value="REVERSE TRANSCRIPTASE DOMAIN-CONTAINING PROTEIN-RELATED"/>
    <property type="match status" value="1"/>
</dbReference>
<dbReference type="InterPro" id="IPR044730">
    <property type="entry name" value="RNase_H-like_dom_plant"/>
</dbReference>
<dbReference type="SUPFAM" id="SSF53098">
    <property type="entry name" value="Ribonuclease H-like"/>
    <property type="match status" value="1"/>
</dbReference>
<dbReference type="AlphaFoldDB" id="A0AAD9XN57"/>
<dbReference type="InterPro" id="IPR000477">
    <property type="entry name" value="RT_dom"/>
</dbReference>
<keyword evidence="3" id="KW-1185">Reference proteome</keyword>